<evidence type="ECO:0000259" key="1">
    <source>
        <dbReference type="Pfam" id="PF14111"/>
    </source>
</evidence>
<dbReference type="InterPro" id="IPR040256">
    <property type="entry name" value="At4g02000-like"/>
</dbReference>
<reference evidence="2 3" key="1">
    <citation type="submission" date="2018-04" db="EMBL/GenBank/DDBJ databases">
        <authorList>
            <person name="Vogel A."/>
        </authorList>
    </citation>
    <scope>NUCLEOTIDE SEQUENCE [LARGE SCALE GENOMIC DNA]</scope>
</reference>
<dbReference type="Pfam" id="PF14111">
    <property type="entry name" value="DUF4283"/>
    <property type="match status" value="1"/>
</dbReference>
<accession>A0A484KYF0</accession>
<dbReference type="PANTHER" id="PTHR31286:SF167">
    <property type="entry name" value="OS09G0268800 PROTEIN"/>
    <property type="match status" value="1"/>
</dbReference>
<proteinExistence type="predicted"/>
<evidence type="ECO:0000313" key="2">
    <source>
        <dbReference type="EMBL" id="VFQ69885.1"/>
    </source>
</evidence>
<name>A0A484KYF0_9ASTE</name>
<evidence type="ECO:0000313" key="3">
    <source>
        <dbReference type="Proteomes" id="UP000595140"/>
    </source>
</evidence>
<dbReference type="PANTHER" id="PTHR31286">
    <property type="entry name" value="GLYCINE-RICH CELL WALL STRUCTURAL PROTEIN 1.8-LIKE"/>
    <property type="match status" value="1"/>
</dbReference>
<dbReference type="OrthoDB" id="1743559at2759"/>
<dbReference type="EMBL" id="OOIL02000857">
    <property type="protein sequence ID" value="VFQ69885.1"/>
    <property type="molecule type" value="Genomic_DNA"/>
</dbReference>
<dbReference type="Proteomes" id="UP000595140">
    <property type="component" value="Unassembled WGS sequence"/>
</dbReference>
<feature type="domain" description="DUF4283" evidence="1">
    <location>
        <begin position="4"/>
        <end position="81"/>
    </location>
</feature>
<organism evidence="2 3">
    <name type="scientific">Cuscuta campestris</name>
    <dbReference type="NCBI Taxonomy" id="132261"/>
    <lineage>
        <taxon>Eukaryota</taxon>
        <taxon>Viridiplantae</taxon>
        <taxon>Streptophyta</taxon>
        <taxon>Embryophyta</taxon>
        <taxon>Tracheophyta</taxon>
        <taxon>Spermatophyta</taxon>
        <taxon>Magnoliopsida</taxon>
        <taxon>eudicotyledons</taxon>
        <taxon>Gunneridae</taxon>
        <taxon>Pentapetalae</taxon>
        <taxon>asterids</taxon>
        <taxon>lamiids</taxon>
        <taxon>Solanales</taxon>
        <taxon>Convolvulaceae</taxon>
        <taxon>Cuscuteae</taxon>
        <taxon>Cuscuta</taxon>
        <taxon>Cuscuta subgen. Grammica</taxon>
        <taxon>Cuscuta sect. Cleistogrammica</taxon>
    </lineage>
</organism>
<protein>
    <recommendedName>
        <fullName evidence="1">DUF4283 domain-containing protein</fullName>
    </recommendedName>
</protein>
<dbReference type="InterPro" id="IPR025558">
    <property type="entry name" value="DUF4283"/>
</dbReference>
<sequence>MDVQDCLVGKLLTTNPFNAKAMKNVLRAAWKPQKDLLIREVIKNLLVFQLFSLEDKLSVLRTGPLVFDGYLLLIRELGGNEQPEGIWFSFVDFWVRVYDIPFRKRNKAGVETVYSKVVRVLEMDETDI</sequence>
<gene>
    <name evidence="2" type="ORF">CCAM_LOCUS11661</name>
</gene>
<keyword evidence="3" id="KW-1185">Reference proteome</keyword>
<dbReference type="AlphaFoldDB" id="A0A484KYF0"/>